<feature type="domain" description="DNA replication factor Cdt1 C-terminal" evidence="3">
    <location>
        <begin position="366"/>
        <end position="465"/>
    </location>
</feature>
<comment type="similarity">
    <text evidence="1">Belongs to the Cdt1 family.</text>
</comment>
<evidence type="ECO:0000256" key="2">
    <source>
        <dbReference type="ARBA" id="ARBA00023306"/>
    </source>
</evidence>
<organism evidence="4 5">
    <name type="scientific">Pseudogymnoascus verrucosus</name>
    <dbReference type="NCBI Taxonomy" id="342668"/>
    <lineage>
        <taxon>Eukaryota</taxon>
        <taxon>Fungi</taxon>
        <taxon>Dikarya</taxon>
        <taxon>Ascomycota</taxon>
        <taxon>Pezizomycotina</taxon>
        <taxon>Leotiomycetes</taxon>
        <taxon>Thelebolales</taxon>
        <taxon>Thelebolaceae</taxon>
        <taxon>Pseudogymnoascus</taxon>
    </lineage>
</organism>
<proteinExistence type="inferred from homology"/>
<accession>A0A1B8G967</accession>
<sequence>MSSIKRRKVDSTTATRSSVRGIAAFTKVSKAQVISQPLYDKNLAATTNIDTADTFGKRKLQSAKEELVDQEEEQASVPVITITKTTDRQIRPLPQRRSVSAQSLLKTPQRPIVIPASPITTPGSVETPTNGAQDLLNRICLNSPSSSTPSSSFADSEINLDSSQTTISSQYDPSSDELPQKLIDLANLHSSFLTALSIHYAHNGTHTPADLRLLCPNVTRAWGKRRVVLDDIKRILAILNLDSGSGSTLLSLSDYGQNKICVETRVPDRAGRIAKPLDENTMNATFTANITSLWHKSTTHEIDDFISTLPVEPVRICSSLAKMSPLLAKGQRRLEFIREGIAIGKAIEATKTTDVKPLDASGPRPSLLERLRAKAVAKSLAPAGPTKEDLARKSALGRVEEVVATLTQLSTSSSAGQSRVSFTMATVVVSLKDSFRSPISAREAEDCVRLLAGEIAPRWLKIVKRGRMEAVVVSRDERPSDAVIRERIGKA</sequence>
<dbReference type="Pfam" id="PF26121">
    <property type="entry name" value="HTH_CDT1"/>
    <property type="match status" value="1"/>
</dbReference>
<dbReference type="AlphaFoldDB" id="A0A1B8G967"/>
<dbReference type="OrthoDB" id="341730at2759"/>
<dbReference type="Proteomes" id="UP000091956">
    <property type="component" value="Unassembled WGS sequence"/>
</dbReference>
<dbReference type="GeneID" id="28842655"/>
<dbReference type="RefSeq" id="XP_018126107.1">
    <property type="nucleotide sequence ID" value="XM_018278683.2"/>
</dbReference>
<protein>
    <recommendedName>
        <fullName evidence="3">DNA replication factor Cdt1 C-terminal domain-containing protein</fullName>
    </recommendedName>
</protein>
<evidence type="ECO:0000313" key="5">
    <source>
        <dbReference type="Proteomes" id="UP000091956"/>
    </source>
</evidence>
<dbReference type="InterPro" id="IPR032054">
    <property type="entry name" value="Cdt1_C"/>
</dbReference>
<gene>
    <name evidence="4" type="ORF">VE01_09269</name>
</gene>
<evidence type="ECO:0000259" key="3">
    <source>
        <dbReference type="Pfam" id="PF16679"/>
    </source>
</evidence>
<keyword evidence="5" id="KW-1185">Reference proteome</keyword>
<dbReference type="EMBL" id="KV460268">
    <property type="protein sequence ID" value="OBT92374.1"/>
    <property type="molecule type" value="Genomic_DNA"/>
</dbReference>
<evidence type="ECO:0000313" key="4">
    <source>
        <dbReference type="EMBL" id="OBT92374.1"/>
    </source>
</evidence>
<evidence type="ECO:0000256" key="1">
    <source>
        <dbReference type="ARBA" id="ARBA00008356"/>
    </source>
</evidence>
<name>A0A1B8G967_9PEZI</name>
<dbReference type="Gene3D" id="1.10.10.1420">
    <property type="entry name" value="DNA replication factor Cdt1, C-terminal WH domain"/>
    <property type="match status" value="1"/>
</dbReference>
<reference evidence="5" key="2">
    <citation type="journal article" date="2018" name="Nat. Commun.">
        <title>Extreme sensitivity to ultraviolet light in the fungal pathogen causing white-nose syndrome of bats.</title>
        <authorList>
            <person name="Palmer J.M."/>
            <person name="Drees K.P."/>
            <person name="Foster J.T."/>
            <person name="Lindner D.L."/>
        </authorList>
    </citation>
    <scope>NUCLEOTIDE SEQUENCE [LARGE SCALE GENOMIC DNA]</scope>
    <source>
        <strain evidence="5">UAMH 10579</strain>
    </source>
</reference>
<reference evidence="4 5" key="1">
    <citation type="submission" date="2016-03" db="EMBL/GenBank/DDBJ databases">
        <title>Comparative genomics of Pseudogymnoascus destructans, the fungus causing white-nose syndrome of bats.</title>
        <authorList>
            <person name="Palmer J.M."/>
            <person name="Drees K.P."/>
            <person name="Foster J.T."/>
            <person name="Lindner D.L."/>
        </authorList>
    </citation>
    <scope>NUCLEOTIDE SEQUENCE [LARGE SCALE GENOMIC DNA]</scope>
    <source>
        <strain evidence="4 5">UAMH 10579</strain>
    </source>
</reference>
<keyword evidence="2" id="KW-0131">Cell cycle</keyword>
<dbReference type="InterPro" id="IPR038090">
    <property type="entry name" value="Cdt1_C_WH_dom_sf"/>
</dbReference>
<dbReference type="STRING" id="342668.A0A1B8G967"/>
<dbReference type="Pfam" id="PF16679">
    <property type="entry name" value="CDT1_C"/>
    <property type="match status" value="1"/>
</dbReference>